<dbReference type="Gene3D" id="3.90.70.80">
    <property type="match status" value="1"/>
</dbReference>
<reference evidence="1 2" key="1">
    <citation type="submission" date="2024-02" db="EMBL/GenBank/DDBJ databases">
        <authorList>
            <person name="Chen Y."/>
            <person name="Shah S."/>
            <person name="Dougan E. K."/>
            <person name="Thang M."/>
            <person name="Chan C."/>
        </authorList>
    </citation>
    <scope>NUCLEOTIDE SEQUENCE [LARGE SCALE GENOMIC DNA]</scope>
</reference>
<evidence type="ECO:0000313" key="2">
    <source>
        <dbReference type="Proteomes" id="UP001642464"/>
    </source>
</evidence>
<organism evidence="1 2">
    <name type="scientific">Durusdinium trenchii</name>
    <dbReference type="NCBI Taxonomy" id="1381693"/>
    <lineage>
        <taxon>Eukaryota</taxon>
        <taxon>Sar</taxon>
        <taxon>Alveolata</taxon>
        <taxon>Dinophyceae</taxon>
        <taxon>Suessiales</taxon>
        <taxon>Symbiodiniaceae</taxon>
        <taxon>Durusdinium</taxon>
    </lineage>
</organism>
<sequence>MAWADNDIEFDVYVEGMRSVGNQDGTYGDAITLQAFADFFGVGVKVWSLREHAVGFHTVHVRPYHDEVAFYVDLLYTDSIHYDFLIPEAQWAIAQNKPHPCWQNCQAAPQEEAREDALDLPTAARPAPVGTEREASRPTRGYRATRRLPAQAFEPPHKKRRSAVKRFDEDELVEAFVELTLSAVPVADVCCKSRADWWPTLRLHCLQGQSFAFPGPRANFGS</sequence>
<dbReference type="EMBL" id="CAXAMM010036669">
    <property type="protein sequence ID" value="CAK9076104.1"/>
    <property type="molecule type" value="Genomic_DNA"/>
</dbReference>
<proteinExistence type="predicted"/>
<name>A0ABP0PMK5_9DINO</name>
<gene>
    <name evidence="1" type="ORF">SCF082_LOCUS36761</name>
</gene>
<evidence type="ECO:0008006" key="3">
    <source>
        <dbReference type="Google" id="ProtNLM"/>
    </source>
</evidence>
<evidence type="ECO:0000313" key="1">
    <source>
        <dbReference type="EMBL" id="CAK9076104.1"/>
    </source>
</evidence>
<accession>A0ABP0PMK5</accession>
<dbReference type="InterPro" id="IPR038765">
    <property type="entry name" value="Papain-like_cys_pep_sf"/>
</dbReference>
<comment type="caution">
    <text evidence="1">The sequence shown here is derived from an EMBL/GenBank/DDBJ whole genome shotgun (WGS) entry which is preliminary data.</text>
</comment>
<keyword evidence="2" id="KW-1185">Reference proteome</keyword>
<dbReference type="Proteomes" id="UP001642464">
    <property type="component" value="Unassembled WGS sequence"/>
</dbReference>
<protein>
    <recommendedName>
        <fullName evidence="3">Ubiquitinyl hydrolase 1</fullName>
    </recommendedName>
</protein>
<dbReference type="SUPFAM" id="SSF54001">
    <property type="entry name" value="Cysteine proteinases"/>
    <property type="match status" value="1"/>
</dbReference>